<keyword evidence="1" id="KW-0472">Membrane</keyword>
<gene>
    <name evidence="2" type="ORF">AMAG_20067</name>
</gene>
<protein>
    <submittedName>
        <fullName evidence="2">Uncharacterized protein</fullName>
    </submittedName>
</protein>
<evidence type="ECO:0000313" key="2">
    <source>
        <dbReference type="EMBL" id="KNE70240.1"/>
    </source>
</evidence>
<evidence type="ECO:0000256" key="1">
    <source>
        <dbReference type="SAM" id="Phobius"/>
    </source>
</evidence>
<organism evidence="2 3">
    <name type="scientific">Allomyces macrogynus (strain ATCC 38327)</name>
    <name type="common">Allomyces javanicus var. macrogynus</name>
    <dbReference type="NCBI Taxonomy" id="578462"/>
    <lineage>
        <taxon>Eukaryota</taxon>
        <taxon>Fungi</taxon>
        <taxon>Fungi incertae sedis</taxon>
        <taxon>Blastocladiomycota</taxon>
        <taxon>Blastocladiomycetes</taxon>
        <taxon>Blastocladiales</taxon>
        <taxon>Blastocladiaceae</taxon>
        <taxon>Allomyces</taxon>
    </lineage>
</organism>
<dbReference type="VEuPathDB" id="FungiDB:AMAG_20067"/>
<sequence length="211" mass="22291">MAMARTASAMAAAAGVERPKMWTFFASNVAAAIGRNPYKPPSEMAKFMWQRAAPEQYRAASAHSPTAEREAIATAAVIEHAPLIAAQVAAAVARPRAAVYESLPESMPQVGREAVVRKHGKLLGDALLLAAPEQMEGEDDGVDYRHVTELEYNGECELLVPDRVGQVGDLGAQDGRRRGELCGGLVGVVLGVLLAAVLLCEALGLANGQVY</sequence>
<reference evidence="2 3" key="1">
    <citation type="submission" date="2009-11" db="EMBL/GenBank/DDBJ databases">
        <title>Annotation of Allomyces macrogynus ATCC 38327.</title>
        <authorList>
            <consortium name="The Broad Institute Genome Sequencing Platform"/>
            <person name="Russ C."/>
            <person name="Cuomo C."/>
            <person name="Burger G."/>
            <person name="Gray M.W."/>
            <person name="Holland P.W.H."/>
            <person name="King N."/>
            <person name="Lang F.B.F."/>
            <person name="Roger A.J."/>
            <person name="Ruiz-Trillo I."/>
            <person name="Young S.K."/>
            <person name="Zeng Q."/>
            <person name="Gargeya S."/>
            <person name="Fitzgerald M."/>
            <person name="Haas B."/>
            <person name="Abouelleil A."/>
            <person name="Alvarado L."/>
            <person name="Arachchi H.M."/>
            <person name="Berlin A."/>
            <person name="Chapman S.B."/>
            <person name="Gearin G."/>
            <person name="Goldberg J."/>
            <person name="Griggs A."/>
            <person name="Gujja S."/>
            <person name="Hansen M."/>
            <person name="Heiman D."/>
            <person name="Howarth C."/>
            <person name="Larimer J."/>
            <person name="Lui A."/>
            <person name="MacDonald P.J.P."/>
            <person name="McCowen C."/>
            <person name="Montmayeur A."/>
            <person name="Murphy C."/>
            <person name="Neiman D."/>
            <person name="Pearson M."/>
            <person name="Priest M."/>
            <person name="Roberts A."/>
            <person name="Saif S."/>
            <person name="Shea T."/>
            <person name="Sisk P."/>
            <person name="Stolte C."/>
            <person name="Sykes S."/>
            <person name="Wortman J."/>
            <person name="Nusbaum C."/>
            <person name="Birren B."/>
        </authorList>
    </citation>
    <scope>NUCLEOTIDE SEQUENCE [LARGE SCALE GENOMIC DNA]</scope>
    <source>
        <strain evidence="2 3">ATCC 38327</strain>
    </source>
</reference>
<proteinExistence type="predicted"/>
<dbReference type="EMBL" id="GG745365">
    <property type="protein sequence ID" value="KNE70240.1"/>
    <property type="molecule type" value="Genomic_DNA"/>
</dbReference>
<feature type="transmembrane region" description="Helical" evidence="1">
    <location>
        <begin position="185"/>
        <end position="206"/>
    </location>
</feature>
<name>A0A0L0T663_ALLM3</name>
<keyword evidence="3" id="KW-1185">Reference proteome</keyword>
<evidence type="ECO:0000313" key="3">
    <source>
        <dbReference type="Proteomes" id="UP000054350"/>
    </source>
</evidence>
<accession>A0A0L0T663</accession>
<dbReference type="AlphaFoldDB" id="A0A0L0T663"/>
<keyword evidence="1" id="KW-1133">Transmembrane helix</keyword>
<dbReference type="Proteomes" id="UP000054350">
    <property type="component" value="Unassembled WGS sequence"/>
</dbReference>
<keyword evidence="1" id="KW-0812">Transmembrane</keyword>
<reference evidence="3" key="2">
    <citation type="submission" date="2009-11" db="EMBL/GenBank/DDBJ databases">
        <title>The Genome Sequence of Allomyces macrogynus strain ATCC 38327.</title>
        <authorList>
            <consortium name="The Broad Institute Genome Sequencing Platform"/>
            <person name="Russ C."/>
            <person name="Cuomo C."/>
            <person name="Shea T."/>
            <person name="Young S.K."/>
            <person name="Zeng Q."/>
            <person name="Koehrsen M."/>
            <person name="Haas B."/>
            <person name="Borodovsky M."/>
            <person name="Guigo R."/>
            <person name="Alvarado L."/>
            <person name="Berlin A."/>
            <person name="Borenstein D."/>
            <person name="Chen Z."/>
            <person name="Engels R."/>
            <person name="Freedman E."/>
            <person name="Gellesch M."/>
            <person name="Goldberg J."/>
            <person name="Griggs A."/>
            <person name="Gujja S."/>
            <person name="Heiman D."/>
            <person name="Hepburn T."/>
            <person name="Howarth C."/>
            <person name="Jen D."/>
            <person name="Larson L."/>
            <person name="Lewis B."/>
            <person name="Mehta T."/>
            <person name="Park D."/>
            <person name="Pearson M."/>
            <person name="Roberts A."/>
            <person name="Saif S."/>
            <person name="Shenoy N."/>
            <person name="Sisk P."/>
            <person name="Stolte C."/>
            <person name="Sykes S."/>
            <person name="Walk T."/>
            <person name="White J."/>
            <person name="Yandava C."/>
            <person name="Burger G."/>
            <person name="Gray M.W."/>
            <person name="Holland P.W.H."/>
            <person name="King N."/>
            <person name="Lang F.B.F."/>
            <person name="Roger A.J."/>
            <person name="Ruiz-Trillo I."/>
            <person name="Lander E."/>
            <person name="Nusbaum C."/>
        </authorList>
    </citation>
    <scope>NUCLEOTIDE SEQUENCE [LARGE SCALE GENOMIC DNA]</scope>
    <source>
        <strain evidence="3">ATCC 38327</strain>
    </source>
</reference>